<dbReference type="InterPro" id="IPR053879">
    <property type="entry name" value="HYDIN_VesB_CFA65-like_Ig"/>
</dbReference>
<dbReference type="InterPro" id="IPR058536">
    <property type="entry name" value="Ig_CFAP65_4th"/>
</dbReference>
<dbReference type="Pfam" id="PF25248">
    <property type="entry name" value="Ig_CFAP65_8th"/>
    <property type="match status" value="1"/>
</dbReference>
<evidence type="ECO:0000259" key="12">
    <source>
        <dbReference type="Pfam" id="PF25248"/>
    </source>
</evidence>
<dbReference type="CTD" id="255101"/>
<keyword evidence="15" id="KW-1185">Reference proteome</keyword>
<reference evidence="14 15" key="1">
    <citation type="journal article" date="2014" name="Nat. Genet.">
        <title>Whole-genome sequence of a flatfish provides insights into ZW sex chromosome evolution and adaptation to a benthic lifestyle.</title>
        <authorList>
            <person name="Chen S."/>
            <person name="Zhang G."/>
            <person name="Shao C."/>
            <person name="Huang Q."/>
            <person name="Liu G."/>
            <person name="Zhang P."/>
            <person name="Song W."/>
            <person name="An N."/>
            <person name="Chalopin D."/>
            <person name="Volff J.N."/>
            <person name="Hong Y."/>
            <person name="Li Q."/>
            <person name="Sha Z."/>
            <person name="Zhou H."/>
            <person name="Xie M."/>
            <person name="Yu Q."/>
            <person name="Liu Y."/>
            <person name="Xiang H."/>
            <person name="Wang N."/>
            <person name="Wu K."/>
            <person name="Yang C."/>
            <person name="Zhou Q."/>
            <person name="Liao X."/>
            <person name="Yang L."/>
            <person name="Hu Q."/>
            <person name="Zhang J."/>
            <person name="Meng L."/>
            <person name="Jin L."/>
            <person name="Tian Y."/>
            <person name="Lian J."/>
            <person name="Yang J."/>
            <person name="Miao G."/>
            <person name="Liu S."/>
            <person name="Liang Z."/>
            <person name="Yan F."/>
            <person name="Li Y."/>
            <person name="Sun B."/>
            <person name="Zhang H."/>
            <person name="Zhang J."/>
            <person name="Zhu Y."/>
            <person name="Du M."/>
            <person name="Zhao Y."/>
            <person name="Schartl M."/>
            <person name="Tang Q."/>
            <person name="Wang J."/>
        </authorList>
    </citation>
    <scope>NUCLEOTIDE SEQUENCE</scope>
</reference>
<keyword evidence="3" id="KW-0963">Cytoplasm</keyword>
<dbReference type="PANTHER" id="PTHR46127:SF1">
    <property type="entry name" value="CILIA- AND FLAGELLA-ASSOCIATED PROTEIN 65"/>
    <property type="match status" value="1"/>
</dbReference>
<feature type="domain" description="HYDIN/VesB/CFA65-like Ig-like" evidence="8">
    <location>
        <begin position="149"/>
        <end position="233"/>
    </location>
</feature>
<dbReference type="InterPro" id="IPR052614">
    <property type="entry name" value="CFAP65"/>
</dbReference>
<dbReference type="Pfam" id="PF24291">
    <property type="entry name" value="Ig_CFAP65"/>
    <property type="match status" value="1"/>
</dbReference>
<dbReference type="OrthoDB" id="415597at2759"/>
<dbReference type="GO" id="GO:0007288">
    <property type="term" value="P:sperm axoneme assembly"/>
    <property type="evidence" value="ECO:0007669"/>
    <property type="project" value="TreeGrafter"/>
</dbReference>
<evidence type="ECO:0000256" key="2">
    <source>
        <dbReference type="ARBA" id="ARBA00004496"/>
    </source>
</evidence>
<dbReference type="GO" id="GO:0005737">
    <property type="term" value="C:cytoplasm"/>
    <property type="evidence" value="ECO:0007669"/>
    <property type="project" value="UniProtKB-SubCell"/>
</dbReference>
<proteinExistence type="predicted"/>
<dbReference type="InterPro" id="IPR057467">
    <property type="entry name" value="Ig_CFAP65_8th"/>
</dbReference>
<dbReference type="Pfam" id="PF25249">
    <property type="entry name" value="Ig_CFAP65_7th"/>
    <property type="match status" value="1"/>
</dbReference>
<evidence type="ECO:0000256" key="5">
    <source>
        <dbReference type="ARBA" id="ARBA00023069"/>
    </source>
</evidence>
<dbReference type="GeneID" id="103392495"/>
<feature type="domain" description="CFAP65 tenth Ig-like" evidence="9">
    <location>
        <begin position="1158"/>
        <end position="1275"/>
    </location>
</feature>
<evidence type="ECO:0000259" key="13">
    <source>
        <dbReference type="Pfam" id="PF25249"/>
    </source>
</evidence>
<accession>A0A3P8WW75</accession>
<dbReference type="PANTHER" id="PTHR46127">
    <property type="entry name" value="CILIA- AND FLAGELLA-ASSOCIATED PROTEIN 65"/>
    <property type="match status" value="1"/>
</dbReference>
<dbReference type="InterPro" id="IPR056305">
    <property type="entry name" value="Ig_CFAP65_10th"/>
</dbReference>
<evidence type="ECO:0000259" key="8">
    <source>
        <dbReference type="Pfam" id="PF22544"/>
    </source>
</evidence>
<dbReference type="InterPro" id="IPR057470">
    <property type="entry name" value="Ig_CFAP65_7th"/>
</dbReference>
<name>A0A3P8WW75_CYNSE</name>
<dbReference type="RefSeq" id="XP_008327337.1">
    <property type="nucleotide sequence ID" value="XM_008329115.3"/>
</dbReference>
<feature type="domain" description="CFAP65 fourth Ig-like" evidence="10">
    <location>
        <begin position="377"/>
        <end position="470"/>
    </location>
</feature>
<protein>
    <submittedName>
        <fullName evidence="14">Cilia and flagella associated protein 65</fullName>
    </submittedName>
</protein>
<dbReference type="Gene3D" id="2.60.40.10">
    <property type="entry name" value="Immunoglobulins"/>
    <property type="match status" value="8"/>
</dbReference>
<dbReference type="OMA" id="QQLKVMV"/>
<feature type="domain" description="CFAP65 eight Ig-like" evidence="12">
    <location>
        <begin position="853"/>
        <end position="971"/>
    </location>
</feature>
<keyword evidence="4" id="KW-0282">Flagellum</keyword>
<evidence type="ECO:0000256" key="4">
    <source>
        <dbReference type="ARBA" id="ARBA00022846"/>
    </source>
</evidence>
<dbReference type="GeneTree" id="ENSGT00430000031142"/>
<evidence type="ECO:0000256" key="3">
    <source>
        <dbReference type="ARBA" id="ARBA00022490"/>
    </source>
</evidence>
<reference evidence="14" key="2">
    <citation type="submission" date="2025-08" db="UniProtKB">
        <authorList>
            <consortium name="Ensembl"/>
        </authorList>
    </citation>
    <scope>IDENTIFICATION</scope>
</reference>
<evidence type="ECO:0000313" key="14">
    <source>
        <dbReference type="Ensembl" id="ENSCSEP00000030787.1"/>
    </source>
</evidence>
<dbReference type="KEGG" id="csem:103392495"/>
<feature type="region of interest" description="Disordered" evidence="7">
    <location>
        <begin position="1416"/>
        <end position="1445"/>
    </location>
</feature>
<dbReference type="InParanoid" id="A0A3P8WW75"/>
<feature type="domain" description="CFAP65-like ninth Ig-like" evidence="11">
    <location>
        <begin position="974"/>
        <end position="1155"/>
    </location>
</feature>
<dbReference type="Ensembl" id="ENSCSET00000031194.1">
    <property type="protein sequence ID" value="ENSCSEP00000030787.1"/>
    <property type="gene ID" value="ENSCSEG00000019718.1"/>
</dbReference>
<feature type="compositionally biased region" description="Basic and acidic residues" evidence="7">
    <location>
        <begin position="1416"/>
        <end position="1441"/>
    </location>
</feature>
<dbReference type="NCBIfam" id="NF012200">
    <property type="entry name" value="choice_anch_D"/>
    <property type="match status" value="1"/>
</dbReference>
<dbReference type="Pfam" id="PF24507">
    <property type="entry name" value="Ig_CFAP65_4th"/>
    <property type="match status" value="1"/>
</dbReference>
<dbReference type="Pfam" id="PF24771">
    <property type="entry name" value="Ig_CFAP74_1st"/>
    <property type="match status" value="1"/>
</dbReference>
<evidence type="ECO:0000313" key="15">
    <source>
        <dbReference type="Proteomes" id="UP000265120"/>
    </source>
</evidence>
<evidence type="ECO:0000259" key="11">
    <source>
        <dbReference type="Pfam" id="PF24816"/>
    </source>
</evidence>
<evidence type="ECO:0000256" key="1">
    <source>
        <dbReference type="ARBA" id="ARBA00004230"/>
    </source>
</evidence>
<dbReference type="Pfam" id="PF24816">
    <property type="entry name" value="Ig_CFAP65__9th"/>
    <property type="match status" value="1"/>
</dbReference>
<dbReference type="Proteomes" id="UP000265120">
    <property type="component" value="Chromosome 16"/>
</dbReference>
<comment type="subcellular location">
    <subcellularLocation>
        <location evidence="1">Cell projection</location>
        <location evidence="1">Cilium</location>
        <location evidence="1">Flagellum</location>
    </subcellularLocation>
    <subcellularLocation>
        <location evidence="2">Cytoplasm</location>
    </subcellularLocation>
</comment>
<evidence type="ECO:0000256" key="7">
    <source>
        <dbReference type="SAM" id="MobiDB-lite"/>
    </source>
</evidence>
<evidence type="ECO:0000259" key="10">
    <source>
        <dbReference type="Pfam" id="PF24507"/>
    </source>
</evidence>
<dbReference type="InterPro" id="IPR013783">
    <property type="entry name" value="Ig-like_fold"/>
</dbReference>
<sequence length="1586" mass="177895">MSTEKKRKIRCLVALGIDPSLQRDPKNDPRRRIGKLPKRPSGKRTSFFGIETNPELVWQNWEEGKEYNKTLVLVNIQNKLHRLHVRPPVSKCFTTSIAPDILLSPGTSLSIQITFTPKEKCQYEDKLEFRCKDGTFRVRLLAPVPVHDLDVPDTVALPLCAVQHSSQTTFLLKNASKLLTSFRWEYEAPFQLSPERGLLNPDQEYQMTVVFRPQEAQSYQKPATCNFGDEGREENCCTLLLQGQAKNTCLQLRGAGVTENEKEHGHPVLLFGPVGFGQSLLKHFEIFNPSPVTAAFSLSHLSGGLSLLGSVFSSDVTSGEVPPGGSQRVGVTYSPVVVDYVSVEYLSLKCRGAPIETLIKLTGRCTGPKVSLSSSTLNFGFVRKGEAVKQTLRLQNSSSVATVYQWDLDFNGHSVFTIQPASGTVQPQNHIKLTVVYRPTQTIFHYRRVTCLILHGDPLFLDLNGSCHSEENPAPVVPPPDSCDQRLHRIRSVLKTPMDEFYQCYTRCIPSPHVCVAPSELLFNQKTTKSVVTSCSSTQSVAITNHTRKKVSLVWTIAEDSPFSISPVSQDLAPLKATSFRVTYDPKEPNTLHGAQLECFAFHKMDDPDLMDQLFCPSWCMTVRVIGHSFQPTHKPFEPSCSLEPPYVVFPGLNALSYRMVLLRNMGDLPLTFSLDNSSKNALTESVSVIPKCGLIQPKNYQILTLRTKPTEDSPNEGFGLQLQLNAAKFTKELMVVSAIEKLNLFLDGDCRLNFPPTSIGSICRRFHNMRNLSCIPLRFQWSIPEQDQELISVEPDAGELNPNEISVQTWSFRPPLQNTYTLEPTVTFWPVQSDGRSQSYLTLKVVGAGAEGFIEAMETVLDVEETLIGSSSSVEVPLVNNSPCSLSFCLSVHQTLLDEDLEYDPETEPVALQLDCGRGTIAPYSTMLLRCTVRPYRRAQYLCQISYQTLNASDCAVCPLQELCEVRVRGVVPTLQVTDVYGCGSIDRMEKRPLWKLLSLDGLNSQLLSIPTAAELTYGIPNKHCLGNIPTTDCTIFDFNFNAAPMNAAPSSFLLMFHNPGFYPVDWGFLFPDRQQMSQLDYWTETGAFSSSELTDMKDQNKNLFSISPLSGTLLPGQKKAVRFCYSHNVVGMNRIPVVFTQCHGREILLIFKGLTVDRDKPYLHYSSNKHVLTAVSIANSCPPRQVLKLQNTGALPVHYEVDTDVLLKLQMDNFNHAVLTCLNPEGHVPAGQSAMVEWIFSPLEAKLYSMEIPIHVRDGDTTLLTFEGTGFASHIADSPETFYCSDVEAPLPCVQRIPFPGQVLFMSEESISLGNICISSQYSTILFLTNVSPTDSMVYTWEVPQQNKQEVVQIRPMQGSVSPGESALCVVTFTSTDYPTIYQLDVVCQVVLEVEQNKYLRALRRWEEEMRRKEEDFTITDRKETRAERERKAKLERQPKPPLPSLLHLEVTALSHRLQQCMQPPLPPSENLFPITSHPEKELVVDLLNTMLWNILQELDYTTLEQLSKPANHIENKLQPQFLQNRAMAEMSKNVLLNTLQNLMMEAVRGELDLTAHPRAISLPPAFNRRISKTLTKMENSKKD</sequence>
<organism evidence="14 15">
    <name type="scientific">Cynoglossus semilaevis</name>
    <name type="common">Tongue sole</name>
    <dbReference type="NCBI Taxonomy" id="244447"/>
    <lineage>
        <taxon>Eukaryota</taxon>
        <taxon>Metazoa</taxon>
        <taxon>Chordata</taxon>
        <taxon>Craniata</taxon>
        <taxon>Vertebrata</taxon>
        <taxon>Euteleostomi</taxon>
        <taxon>Actinopterygii</taxon>
        <taxon>Neopterygii</taxon>
        <taxon>Teleostei</taxon>
        <taxon>Neoteleostei</taxon>
        <taxon>Acanthomorphata</taxon>
        <taxon>Carangaria</taxon>
        <taxon>Pleuronectiformes</taxon>
        <taxon>Pleuronectoidei</taxon>
        <taxon>Cynoglossidae</taxon>
        <taxon>Cynoglossinae</taxon>
        <taxon>Cynoglossus</taxon>
    </lineage>
</organism>
<reference evidence="14" key="3">
    <citation type="submission" date="2025-09" db="UniProtKB">
        <authorList>
            <consortium name="Ensembl"/>
        </authorList>
    </citation>
    <scope>IDENTIFICATION</scope>
</reference>
<keyword evidence="6" id="KW-0966">Cell projection</keyword>
<feature type="domain" description="CFAP65 seventh Ig-like" evidence="13">
    <location>
        <begin position="751"/>
        <end position="822"/>
    </location>
</feature>
<keyword evidence="5" id="KW-0969">Cilium</keyword>
<dbReference type="Pfam" id="PF22544">
    <property type="entry name" value="HYDIN_VesB_CFA65-like_Ig"/>
    <property type="match status" value="1"/>
</dbReference>
<feature type="compositionally biased region" description="Basic and acidic residues" evidence="7">
    <location>
        <begin position="21"/>
        <end position="31"/>
    </location>
</feature>
<dbReference type="InterPro" id="IPR056344">
    <property type="entry name" value="Ig_CFAP65-like_9th"/>
</dbReference>
<evidence type="ECO:0000256" key="6">
    <source>
        <dbReference type="ARBA" id="ARBA00023273"/>
    </source>
</evidence>
<evidence type="ECO:0000259" key="9">
    <source>
        <dbReference type="Pfam" id="PF24291"/>
    </source>
</evidence>
<feature type="region of interest" description="Disordered" evidence="7">
    <location>
        <begin position="20"/>
        <end position="41"/>
    </location>
</feature>
<feature type="compositionally biased region" description="Basic residues" evidence="7">
    <location>
        <begin position="32"/>
        <end position="41"/>
    </location>
</feature>
<dbReference type="GO" id="GO:0036126">
    <property type="term" value="C:sperm flagellum"/>
    <property type="evidence" value="ECO:0007669"/>
    <property type="project" value="TreeGrafter"/>
</dbReference>